<dbReference type="Proteomes" id="UP000018461">
    <property type="component" value="Unassembled WGS sequence"/>
</dbReference>
<dbReference type="Gene3D" id="3.10.310.30">
    <property type="match status" value="1"/>
</dbReference>
<dbReference type="InterPro" id="IPR001667">
    <property type="entry name" value="DDH_dom"/>
</dbReference>
<reference evidence="3" key="1">
    <citation type="submission" date="2011-08" db="EMBL/GenBank/DDBJ databases">
        <authorList>
            <consortium name="The Broad Institute Genome Sequencing Platform"/>
            <person name="Earl A."/>
            <person name="Ward D."/>
            <person name="Feldgarden M."/>
            <person name="Gevers D."/>
            <person name="Sizova M."/>
            <person name="Hazen A."/>
            <person name="Epstein S."/>
            <person name="Young S.K."/>
            <person name="Zeng Q."/>
            <person name="Gargeya S."/>
            <person name="Fitzgerald M."/>
            <person name="Haas B."/>
            <person name="Abouelleil A."/>
            <person name="Alvarado L."/>
            <person name="Arachchi H.M."/>
            <person name="Berlin A."/>
            <person name="Brown A."/>
            <person name="Chapman S.B."/>
            <person name="Chen Z."/>
            <person name="Dunbar C."/>
            <person name="Freedman E."/>
            <person name="Gearin G."/>
            <person name="Gellesch M."/>
            <person name="Goldberg J."/>
            <person name="Griggs A."/>
            <person name="Gujja S."/>
            <person name="Heiman D."/>
            <person name="Howarth C."/>
            <person name="Larson L."/>
            <person name="Lui A."/>
            <person name="MacDonald P.J.P."/>
            <person name="Montmayeur A."/>
            <person name="Murphy C."/>
            <person name="Neiman D."/>
            <person name="Pearson M."/>
            <person name="Priest M."/>
            <person name="Roberts A."/>
            <person name="Saif S."/>
            <person name="Shea T."/>
            <person name="Shenoy N."/>
            <person name="Sisk P."/>
            <person name="Stolte C."/>
            <person name="Sykes S."/>
            <person name="Wortman J."/>
            <person name="Nusbaum C."/>
            <person name="Birren B."/>
        </authorList>
    </citation>
    <scope>NUCLEOTIDE SEQUENCE [LARGE SCALE GENOMIC DNA]</scope>
    <source>
        <strain evidence="3">ACB1</strain>
    </source>
</reference>
<organism evidence="3 4">
    <name type="scientific">Oribacterium parvum ACB1</name>
    <dbReference type="NCBI Taxonomy" id="796943"/>
    <lineage>
        <taxon>Bacteria</taxon>
        <taxon>Bacillati</taxon>
        <taxon>Bacillota</taxon>
        <taxon>Clostridia</taxon>
        <taxon>Lachnospirales</taxon>
        <taxon>Lachnospiraceae</taxon>
        <taxon>Oribacterium</taxon>
    </lineage>
</organism>
<dbReference type="InterPro" id="IPR003156">
    <property type="entry name" value="DHHA1_dom"/>
</dbReference>
<dbReference type="InterPro" id="IPR038763">
    <property type="entry name" value="DHH_sf"/>
</dbReference>
<proteinExistence type="predicted"/>
<dbReference type="InterPro" id="IPR051319">
    <property type="entry name" value="Oligoribo/pAp-PDE_c-di-AMP_PDE"/>
</dbReference>
<dbReference type="Gene3D" id="3.90.1640.10">
    <property type="entry name" value="inorganic pyrophosphatase (n-terminal core)"/>
    <property type="match status" value="1"/>
</dbReference>
<sequence length="327" mass="36337">MKEVLESLIGNAKSICILGHTRPDGDCLGSTLGWKNYIKGRFPEKEVTVFLMEANNKFAYLPGFSGIRHDVPKDEYDLAIICDCGVYERLGEYGRLAKNAKERYVIDHHITSSGEEFPNHTILPDASSTSEISFDLMDERYFTKDVATCIYTGIIHDTGVFKYTSTSSHTMEIAGKCMDRGIDFSSIIDDSFYMKTVNQQQVTGKVLLDGRLYMEGRIFASSLSIKDMDSFSVDQKDVDGIVSILRETKEVDGVIFLYEVGNNTYKVSLRSNNTALDVSTVAAHFAGGGHKMAAGCSLKGDTASILENIIEELRKQMDAPDFVSNRQ</sequence>
<dbReference type="RefSeq" id="WP_009534713.1">
    <property type="nucleotide sequence ID" value="NZ_KE148312.1"/>
</dbReference>
<feature type="domain" description="DHHA1" evidence="2">
    <location>
        <begin position="230"/>
        <end position="315"/>
    </location>
</feature>
<name>G9WNC2_9FIRM</name>
<gene>
    <name evidence="3" type="ORF">HMPREF9625_00855</name>
</gene>
<dbReference type="SUPFAM" id="SSF64182">
    <property type="entry name" value="DHH phosphoesterases"/>
    <property type="match status" value="1"/>
</dbReference>
<dbReference type="GO" id="GO:0003676">
    <property type="term" value="F:nucleic acid binding"/>
    <property type="evidence" value="ECO:0007669"/>
    <property type="project" value="InterPro"/>
</dbReference>
<evidence type="ECO:0008006" key="5">
    <source>
        <dbReference type="Google" id="ProtNLM"/>
    </source>
</evidence>
<dbReference type="Pfam" id="PF02272">
    <property type="entry name" value="DHHA1"/>
    <property type="match status" value="1"/>
</dbReference>
<accession>G9WNC2</accession>
<dbReference type="PANTHER" id="PTHR47618:SF1">
    <property type="entry name" value="BIFUNCTIONAL OLIGORIBONUCLEASE AND PAP PHOSPHATASE NRNA"/>
    <property type="match status" value="1"/>
</dbReference>
<dbReference type="EMBL" id="AFZC02000003">
    <property type="protein sequence ID" value="EHL11288.1"/>
    <property type="molecule type" value="Genomic_DNA"/>
</dbReference>
<dbReference type="HOGENOM" id="CLU_039720_0_0_9"/>
<feature type="domain" description="DDH" evidence="1">
    <location>
        <begin position="14"/>
        <end position="154"/>
    </location>
</feature>
<dbReference type="STRING" id="796943.HMPREF9625_00855"/>
<reference evidence="3" key="2">
    <citation type="submission" date="2013-03" db="EMBL/GenBank/DDBJ databases">
        <title>The Genome Sequence of Oribacterium sp. ACB1.</title>
        <authorList>
            <consortium name="The Broad Institute Genomics Platform"/>
            <consortium name="The Broad Institute Genome Sequencing Center for Infectious Disease"/>
            <person name="Earl A."/>
            <person name="Ward D."/>
            <person name="Feldgarden M."/>
            <person name="Gevers D."/>
            <person name="Sizova M."/>
            <person name="Hazen A."/>
            <person name="Epstein S."/>
            <person name="Walker B."/>
            <person name="Young S."/>
            <person name="Zeng Q."/>
            <person name="Gargeya S."/>
            <person name="Fitzgerald M."/>
            <person name="Haas B."/>
            <person name="Abouelleil A."/>
            <person name="Allen A.W."/>
            <person name="Alvarado L."/>
            <person name="Arachchi H.M."/>
            <person name="Berlin A.M."/>
            <person name="Chapman S.B."/>
            <person name="Gainer-Dewar J."/>
            <person name="Goldberg J."/>
            <person name="Griggs A."/>
            <person name="Gujja S."/>
            <person name="Hansen M."/>
            <person name="Howarth C."/>
            <person name="Imamovic A."/>
            <person name="Ireland A."/>
            <person name="Larimer J."/>
            <person name="McCowan C."/>
            <person name="Murphy C."/>
            <person name="Pearson M."/>
            <person name="Poon T.W."/>
            <person name="Priest M."/>
            <person name="Roberts A."/>
            <person name="Saif S."/>
            <person name="Shea T."/>
            <person name="Sisk P."/>
            <person name="Sykes S."/>
            <person name="Wortman J."/>
            <person name="Nusbaum C."/>
            <person name="Birren B."/>
        </authorList>
    </citation>
    <scope>NUCLEOTIDE SEQUENCE [LARGE SCALE GENOMIC DNA]</scope>
    <source>
        <strain evidence="3">ACB1</strain>
    </source>
</reference>
<keyword evidence="4" id="KW-1185">Reference proteome</keyword>
<comment type="caution">
    <text evidence="3">The sequence shown here is derived from an EMBL/GenBank/DDBJ whole genome shotgun (WGS) entry which is preliminary data.</text>
</comment>
<evidence type="ECO:0000259" key="2">
    <source>
        <dbReference type="Pfam" id="PF02272"/>
    </source>
</evidence>
<dbReference type="PATRIC" id="fig|796943.3.peg.1265"/>
<dbReference type="PANTHER" id="PTHR47618">
    <property type="entry name" value="BIFUNCTIONAL OLIGORIBONUCLEASE AND PAP PHOSPHATASE NRNA"/>
    <property type="match status" value="1"/>
</dbReference>
<evidence type="ECO:0000259" key="1">
    <source>
        <dbReference type="Pfam" id="PF01368"/>
    </source>
</evidence>
<dbReference type="AlphaFoldDB" id="G9WNC2"/>
<dbReference type="Pfam" id="PF01368">
    <property type="entry name" value="DHH"/>
    <property type="match status" value="1"/>
</dbReference>
<evidence type="ECO:0000313" key="3">
    <source>
        <dbReference type="EMBL" id="EHL11288.1"/>
    </source>
</evidence>
<evidence type="ECO:0000313" key="4">
    <source>
        <dbReference type="Proteomes" id="UP000018461"/>
    </source>
</evidence>
<protein>
    <recommendedName>
        <fullName evidence="5">DHHA1 domain-containing protein</fullName>
    </recommendedName>
</protein>